<dbReference type="AlphaFoldDB" id="A0A080ZMZ8"/>
<proteinExistence type="predicted"/>
<feature type="non-terminal residue" evidence="2">
    <location>
        <position position="1"/>
    </location>
</feature>
<evidence type="ECO:0000313" key="3">
    <source>
        <dbReference type="Proteomes" id="UP000028582"/>
    </source>
</evidence>
<name>A0A080ZMZ8_PHYNI</name>
<accession>A0A080ZMZ8</accession>
<dbReference type="EMBL" id="ANJA01002795">
    <property type="protein sequence ID" value="ETO68009.1"/>
    <property type="molecule type" value="Genomic_DNA"/>
</dbReference>
<feature type="non-terminal residue" evidence="2">
    <location>
        <position position="138"/>
    </location>
</feature>
<evidence type="ECO:0000256" key="1">
    <source>
        <dbReference type="SAM" id="MobiDB-lite"/>
    </source>
</evidence>
<feature type="compositionally biased region" description="Low complexity" evidence="1">
    <location>
        <begin position="13"/>
        <end position="23"/>
    </location>
</feature>
<gene>
    <name evidence="2" type="ORF">F444_15128</name>
</gene>
<protein>
    <submittedName>
        <fullName evidence="2">Uncharacterized protein</fullName>
    </submittedName>
</protein>
<comment type="caution">
    <text evidence="2">The sequence shown here is derived from an EMBL/GenBank/DDBJ whole genome shotgun (WGS) entry which is preliminary data.</text>
</comment>
<feature type="region of interest" description="Disordered" evidence="1">
    <location>
        <begin position="1"/>
        <end position="23"/>
    </location>
</feature>
<organism evidence="2 3">
    <name type="scientific">Phytophthora nicotianae P1976</name>
    <dbReference type="NCBI Taxonomy" id="1317066"/>
    <lineage>
        <taxon>Eukaryota</taxon>
        <taxon>Sar</taxon>
        <taxon>Stramenopiles</taxon>
        <taxon>Oomycota</taxon>
        <taxon>Peronosporomycetes</taxon>
        <taxon>Peronosporales</taxon>
        <taxon>Peronosporaceae</taxon>
        <taxon>Phytophthora</taxon>
    </lineage>
</organism>
<evidence type="ECO:0000313" key="2">
    <source>
        <dbReference type="EMBL" id="ETO68009.1"/>
    </source>
</evidence>
<sequence length="138" mass="16292">DFVQDFESDHARSAGSSSQSEASKVTVLAPQTWHVDWKAWQVYFDEYCEETMQVISILETMGRAERNRRLKKTKKGVNEALLIPEGLDPYQRTYICTHGWPQRKPRGSGKRPRQHIREMDCPFRFVVQWQLHKGEWKL</sequence>
<dbReference type="OrthoDB" id="142842at2759"/>
<reference evidence="2 3" key="1">
    <citation type="submission" date="2013-11" db="EMBL/GenBank/DDBJ databases">
        <title>The Genome Sequence of Phytophthora parasitica P1976.</title>
        <authorList>
            <consortium name="The Broad Institute Genomics Platform"/>
            <person name="Russ C."/>
            <person name="Tyler B."/>
            <person name="Panabieres F."/>
            <person name="Shan W."/>
            <person name="Tripathy S."/>
            <person name="Grunwald N."/>
            <person name="Machado M."/>
            <person name="Johnson C.S."/>
            <person name="Walker B."/>
            <person name="Young S."/>
            <person name="Zeng Q."/>
            <person name="Gargeya S."/>
            <person name="Fitzgerald M."/>
            <person name="Haas B."/>
            <person name="Abouelleil A."/>
            <person name="Allen A.W."/>
            <person name="Alvarado L."/>
            <person name="Arachchi H.M."/>
            <person name="Berlin A.M."/>
            <person name="Chapman S.B."/>
            <person name="Gainer-Dewar J."/>
            <person name="Goldberg J."/>
            <person name="Griggs A."/>
            <person name="Gujja S."/>
            <person name="Hansen M."/>
            <person name="Howarth C."/>
            <person name="Imamovic A."/>
            <person name="Ireland A."/>
            <person name="Larimer J."/>
            <person name="McCowan C."/>
            <person name="Murphy C."/>
            <person name="Pearson M."/>
            <person name="Poon T.W."/>
            <person name="Priest M."/>
            <person name="Roberts A."/>
            <person name="Saif S."/>
            <person name="Shea T."/>
            <person name="Sisk P."/>
            <person name="Sykes S."/>
            <person name="Wortman J."/>
            <person name="Nusbaum C."/>
            <person name="Birren B."/>
        </authorList>
    </citation>
    <scope>NUCLEOTIDE SEQUENCE [LARGE SCALE GENOMIC DNA]</scope>
    <source>
        <strain evidence="2 3">P1976</strain>
    </source>
</reference>
<dbReference type="Proteomes" id="UP000028582">
    <property type="component" value="Unassembled WGS sequence"/>
</dbReference>